<proteinExistence type="inferred from homology"/>
<keyword evidence="4" id="KW-1185">Reference proteome</keyword>
<evidence type="ECO:0008006" key="5">
    <source>
        <dbReference type="Google" id="ProtNLM"/>
    </source>
</evidence>
<dbReference type="Pfam" id="PF04749">
    <property type="entry name" value="PLAC8"/>
    <property type="match status" value="1"/>
</dbReference>
<dbReference type="EMBL" id="JAIWYP010000012">
    <property type="protein sequence ID" value="KAH3728695.1"/>
    <property type="molecule type" value="Genomic_DNA"/>
</dbReference>
<dbReference type="NCBIfam" id="TIGR01571">
    <property type="entry name" value="A_thal_Cys_rich"/>
    <property type="match status" value="1"/>
</dbReference>
<evidence type="ECO:0000313" key="3">
    <source>
        <dbReference type="EMBL" id="KAH3728695.1"/>
    </source>
</evidence>
<sequence length="139" mass="15250">MASPKTNQPPAQPFQPHAQHLQPPAQYGQPITGQPGSMLVGTVQGHRDWNSGVFGCCDDVKLCFLTWFCYPCMVCQISKKLGDCPLMPFCVPGSEVVMRARVRTLGGIRGTVCNDCLTTTFCPFCTVCQMKREMDAMGI</sequence>
<feature type="region of interest" description="Disordered" evidence="2">
    <location>
        <begin position="1"/>
        <end position="27"/>
    </location>
</feature>
<accession>A0A9D4HRU1</accession>
<comment type="similarity">
    <text evidence="1">Belongs to the cornifelin family.</text>
</comment>
<dbReference type="OrthoDB" id="1045822at2759"/>
<reference evidence="3" key="2">
    <citation type="submission" date="2020-11" db="EMBL/GenBank/DDBJ databases">
        <authorList>
            <person name="McCartney M.A."/>
            <person name="Auch B."/>
            <person name="Kono T."/>
            <person name="Mallez S."/>
            <person name="Becker A."/>
            <person name="Gohl D.M."/>
            <person name="Silverstein K.A.T."/>
            <person name="Koren S."/>
            <person name="Bechman K.B."/>
            <person name="Herman A."/>
            <person name="Abrahante J.E."/>
            <person name="Garbe J."/>
        </authorList>
    </citation>
    <scope>NUCLEOTIDE SEQUENCE</scope>
    <source>
        <strain evidence="3">Duluth1</strain>
        <tissue evidence="3">Whole animal</tissue>
    </source>
</reference>
<dbReference type="AlphaFoldDB" id="A0A9D4HRU1"/>
<evidence type="ECO:0000256" key="1">
    <source>
        <dbReference type="ARBA" id="ARBA00009024"/>
    </source>
</evidence>
<name>A0A9D4HRU1_DREPO</name>
<feature type="compositionally biased region" description="Low complexity" evidence="2">
    <location>
        <begin position="14"/>
        <end position="26"/>
    </location>
</feature>
<dbReference type="Proteomes" id="UP000828390">
    <property type="component" value="Unassembled WGS sequence"/>
</dbReference>
<organism evidence="3 4">
    <name type="scientific">Dreissena polymorpha</name>
    <name type="common">Zebra mussel</name>
    <name type="synonym">Mytilus polymorpha</name>
    <dbReference type="NCBI Taxonomy" id="45954"/>
    <lineage>
        <taxon>Eukaryota</taxon>
        <taxon>Metazoa</taxon>
        <taxon>Spiralia</taxon>
        <taxon>Lophotrochozoa</taxon>
        <taxon>Mollusca</taxon>
        <taxon>Bivalvia</taxon>
        <taxon>Autobranchia</taxon>
        <taxon>Heteroconchia</taxon>
        <taxon>Euheterodonta</taxon>
        <taxon>Imparidentia</taxon>
        <taxon>Neoheterodontei</taxon>
        <taxon>Myida</taxon>
        <taxon>Dreissenoidea</taxon>
        <taxon>Dreissenidae</taxon>
        <taxon>Dreissena</taxon>
    </lineage>
</organism>
<evidence type="ECO:0000313" key="4">
    <source>
        <dbReference type="Proteomes" id="UP000828390"/>
    </source>
</evidence>
<dbReference type="InterPro" id="IPR006461">
    <property type="entry name" value="PLAC_motif_containing"/>
</dbReference>
<comment type="caution">
    <text evidence="3">The sequence shown here is derived from an EMBL/GenBank/DDBJ whole genome shotgun (WGS) entry which is preliminary data.</text>
</comment>
<reference evidence="3" key="1">
    <citation type="journal article" date="2019" name="bioRxiv">
        <title>The Genome of the Zebra Mussel, Dreissena polymorpha: A Resource for Invasive Species Research.</title>
        <authorList>
            <person name="McCartney M.A."/>
            <person name="Auch B."/>
            <person name="Kono T."/>
            <person name="Mallez S."/>
            <person name="Zhang Y."/>
            <person name="Obille A."/>
            <person name="Becker A."/>
            <person name="Abrahante J.E."/>
            <person name="Garbe J."/>
            <person name="Badalamenti J.P."/>
            <person name="Herman A."/>
            <person name="Mangelson H."/>
            <person name="Liachko I."/>
            <person name="Sullivan S."/>
            <person name="Sone E.D."/>
            <person name="Koren S."/>
            <person name="Silverstein K.A.T."/>
            <person name="Beckman K.B."/>
            <person name="Gohl D.M."/>
        </authorList>
    </citation>
    <scope>NUCLEOTIDE SEQUENCE</scope>
    <source>
        <strain evidence="3">Duluth1</strain>
        <tissue evidence="3">Whole animal</tissue>
    </source>
</reference>
<dbReference type="PANTHER" id="PTHR15907">
    <property type="entry name" value="DUF614 FAMILY PROTEIN-RELATED"/>
    <property type="match status" value="1"/>
</dbReference>
<protein>
    <recommendedName>
        <fullName evidence="5">Cornifelin</fullName>
    </recommendedName>
</protein>
<gene>
    <name evidence="3" type="ORF">DPMN_054655</name>
</gene>
<evidence type="ECO:0000256" key="2">
    <source>
        <dbReference type="SAM" id="MobiDB-lite"/>
    </source>
</evidence>